<dbReference type="Proteomes" id="UP000482295">
    <property type="component" value="Unassembled WGS sequence"/>
</dbReference>
<keyword evidence="2" id="KW-1185">Reference proteome</keyword>
<evidence type="ECO:0000313" key="2">
    <source>
        <dbReference type="Proteomes" id="UP000482295"/>
    </source>
</evidence>
<comment type="caution">
    <text evidence="1">The sequence shown here is derived from an EMBL/GenBank/DDBJ whole genome shotgun (WGS) entry which is preliminary data.</text>
</comment>
<gene>
    <name evidence="1" type="ORF">F0475_04345</name>
</gene>
<dbReference type="AlphaFoldDB" id="A0A7C9HDU7"/>
<proteinExistence type="predicted"/>
<accession>A0A7C9HDU7</accession>
<evidence type="ECO:0008006" key="3">
    <source>
        <dbReference type="Google" id="ProtNLM"/>
    </source>
</evidence>
<dbReference type="EMBL" id="VVIQ01000003">
    <property type="protein sequence ID" value="MUL27549.1"/>
    <property type="molecule type" value="Genomic_DNA"/>
</dbReference>
<dbReference type="Pfam" id="PF05069">
    <property type="entry name" value="Phage_tail_S"/>
    <property type="match status" value="1"/>
</dbReference>
<protein>
    <recommendedName>
        <fullName evidence="3">Mu-like prophage protein gpG</fullName>
    </recommendedName>
</protein>
<evidence type="ECO:0000313" key="1">
    <source>
        <dbReference type="EMBL" id="MUL27549.1"/>
    </source>
</evidence>
<reference evidence="1 2" key="1">
    <citation type="submission" date="2019-09" db="EMBL/GenBank/DDBJ databases">
        <title>Prevotella A2879 sp. nov., isolated from an abscess of a patient.</title>
        <authorList>
            <person name="Buhl M."/>
            <person name="Oberhettinger P."/>
        </authorList>
    </citation>
    <scope>NUCLEOTIDE SEQUENCE [LARGE SCALE GENOMIC DNA]</scope>
    <source>
        <strain evidence="1 2">A2879</strain>
    </source>
</reference>
<dbReference type="InterPro" id="IPR006522">
    <property type="entry name" value="Phage_virion_morphogenesis"/>
</dbReference>
<organism evidence="1 2">
    <name type="scientific">Prevotella vespertina</name>
    <dbReference type="NCBI Taxonomy" id="2608404"/>
    <lineage>
        <taxon>Bacteria</taxon>
        <taxon>Pseudomonadati</taxon>
        <taxon>Bacteroidota</taxon>
        <taxon>Bacteroidia</taxon>
        <taxon>Bacteroidales</taxon>
        <taxon>Prevotellaceae</taxon>
        <taxon>Prevotella</taxon>
    </lineage>
</organism>
<sequence length="202" mass="23065">MDIKDFSELIKRQSREVDQLVRRQLPVKVGRMAKDHYQDNFRKGGFVNRGLQKWAVTRRQQSGSASASASYGPLLSGRNHLFSSIKYVPGDYRVTVSNDLPYAAIHNQGGTVSPTVTPRMRRFAWYMYYKASGKDSKGQRGKKKATAQSASPQAEFWRNLALTRKQKLSVKIPRRQFLGESEELTQRINEKIEQEITNVLGI</sequence>
<name>A0A7C9HDU7_9BACT</name>
<dbReference type="RefSeq" id="WP_155715606.1">
    <property type="nucleotide sequence ID" value="NZ_VVIQ01000003.1"/>
</dbReference>